<name>H3NHA7_9LACT</name>
<dbReference type="InterPro" id="IPR006059">
    <property type="entry name" value="SBP"/>
</dbReference>
<dbReference type="EMBL" id="AGEG01000002">
    <property type="protein sequence ID" value="EHR38162.1"/>
    <property type="molecule type" value="Genomic_DNA"/>
</dbReference>
<dbReference type="GO" id="GO:0015888">
    <property type="term" value="P:thiamine transport"/>
    <property type="evidence" value="ECO:0007669"/>
    <property type="project" value="TreeGrafter"/>
</dbReference>
<dbReference type="PANTHER" id="PTHR30006:SF2">
    <property type="entry name" value="ABC TRANSPORTER SUBSTRATE-BINDING PROTEIN"/>
    <property type="match status" value="1"/>
</dbReference>
<keyword evidence="1" id="KW-0732">Signal</keyword>
<organism evidence="2 3">
    <name type="scientific">Facklamia languida CCUG 37842</name>
    <dbReference type="NCBI Taxonomy" id="883113"/>
    <lineage>
        <taxon>Bacteria</taxon>
        <taxon>Bacillati</taxon>
        <taxon>Bacillota</taxon>
        <taxon>Bacilli</taxon>
        <taxon>Lactobacillales</taxon>
        <taxon>Aerococcaceae</taxon>
        <taxon>Facklamia</taxon>
    </lineage>
</organism>
<dbReference type="RefSeq" id="WP_006308131.1">
    <property type="nucleotide sequence ID" value="NZ_JH601133.1"/>
</dbReference>
<dbReference type="STRING" id="883113.HMPREF9708_00246"/>
<dbReference type="GO" id="GO:0030975">
    <property type="term" value="F:thiamine binding"/>
    <property type="evidence" value="ECO:0007669"/>
    <property type="project" value="TreeGrafter"/>
</dbReference>
<comment type="caution">
    <text evidence="2">The sequence shown here is derived from an EMBL/GenBank/DDBJ whole genome shotgun (WGS) entry which is preliminary data.</text>
</comment>
<dbReference type="Pfam" id="PF13416">
    <property type="entry name" value="SBP_bac_8"/>
    <property type="match status" value="1"/>
</dbReference>
<dbReference type="GO" id="GO:0030976">
    <property type="term" value="F:thiamine pyrophosphate binding"/>
    <property type="evidence" value="ECO:0007669"/>
    <property type="project" value="TreeGrafter"/>
</dbReference>
<dbReference type="HOGENOM" id="CLU_026974_0_2_9"/>
<dbReference type="Gene3D" id="3.40.190.10">
    <property type="entry name" value="Periplasmic binding protein-like II"/>
    <property type="match status" value="2"/>
</dbReference>
<dbReference type="PANTHER" id="PTHR30006">
    <property type="entry name" value="THIAMINE-BINDING PERIPLASMIC PROTEIN-RELATED"/>
    <property type="match status" value="1"/>
</dbReference>
<evidence type="ECO:0000256" key="1">
    <source>
        <dbReference type="ARBA" id="ARBA00022729"/>
    </source>
</evidence>
<accession>H3NHA7</accession>
<evidence type="ECO:0000313" key="3">
    <source>
        <dbReference type="Proteomes" id="UP000006190"/>
    </source>
</evidence>
<dbReference type="AlphaFoldDB" id="H3NHA7"/>
<dbReference type="GO" id="GO:0030288">
    <property type="term" value="C:outer membrane-bounded periplasmic space"/>
    <property type="evidence" value="ECO:0007669"/>
    <property type="project" value="TreeGrafter"/>
</dbReference>
<proteinExistence type="predicted"/>
<sequence length="352" mass="39575">MRKLVCFISAAALTAGLIPVTEPTQVSAQENKSLVIYSNTLNDQKRQARVEELAKEAGFDLQVVVAGGGDIYNRVLAEKEDAQADVVIGLDEANWLNLQDEVALHDFEPVWAKDMPEAKLLGNGQFYPFAESYIFGLYNPDQVSEEDLPSRLEELGQDPDLANKYRIPEDLGGSTHQKIILSILMQYPDEAGELGISDEGWQQVEDYLANGYQIREDEDHFELLKDGTLLYDYFHASGTATRMGEDPDLNVKPINPEYGVFTMTEEIGILDKGGDHDYSVAEEFVDWFGSDEVQKILAEEFGFIPLTPAAQEGIDETMKGLLEQVTPMEVDWDLYRENVDAWVEKLELDYMP</sequence>
<gene>
    <name evidence="2" type="ORF">HMPREF9708_00246</name>
</gene>
<reference evidence="2 3" key="1">
    <citation type="submission" date="2012-01" db="EMBL/GenBank/DDBJ databases">
        <title>The Genome Sequence of Facklamia languida CCUG 37842.</title>
        <authorList>
            <consortium name="The Broad Institute Genome Sequencing Platform"/>
            <person name="Earl A."/>
            <person name="Ward D."/>
            <person name="Feldgarden M."/>
            <person name="Gevers D."/>
            <person name="Huys G."/>
            <person name="Young S.K."/>
            <person name="Zeng Q."/>
            <person name="Gargeya S."/>
            <person name="Fitzgerald M."/>
            <person name="Haas B."/>
            <person name="Abouelleil A."/>
            <person name="Alvarado L."/>
            <person name="Arachchi H.M."/>
            <person name="Berlin A."/>
            <person name="Chapman S.B."/>
            <person name="Gearin G."/>
            <person name="Goldberg J."/>
            <person name="Griggs A."/>
            <person name="Gujja S."/>
            <person name="Hansen M."/>
            <person name="Heiman D."/>
            <person name="Howarth C."/>
            <person name="Larimer J."/>
            <person name="Lui A."/>
            <person name="MacDonald P.J.P."/>
            <person name="McCowen C."/>
            <person name="Montmayeur A."/>
            <person name="Murphy C."/>
            <person name="Neiman D."/>
            <person name="Pearson M."/>
            <person name="Priest M."/>
            <person name="Roberts A."/>
            <person name="Saif S."/>
            <person name="Shea T."/>
            <person name="Sisk P."/>
            <person name="Stolte C."/>
            <person name="Sykes S."/>
            <person name="Wortman J."/>
            <person name="Nusbaum C."/>
            <person name="Birren B."/>
        </authorList>
    </citation>
    <scope>NUCLEOTIDE SEQUENCE [LARGE SCALE GENOMIC DNA]</scope>
    <source>
        <strain evidence="2 3">CCUG 37842</strain>
    </source>
</reference>
<dbReference type="eggNOG" id="COG1840">
    <property type="taxonomic scope" value="Bacteria"/>
</dbReference>
<evidence type="ECO:0000313" key="2">
    <source>
        <dbReference type="EMBL" id="EHR38162.1"/>
    </source>
</evidence>
<dbReference type="PATRIC" id="fig|883113.3.peg.250"/>
<dbReference type="SUPFAM" id="SSF53850">
    <property type="entry name" value="Periplasmic binding protein-like II"/>
    <property type="match status" value="1"/>
</dbReference>
<dbReference type="OrthoDB" id="179400at2"/>
<protein>
    <submittedName>
        <fullName evidence="2">Uncharacterized protein</fullName>
    </submittedName>
</protein>
<dbReference type="Proteomes" id="UP000006190">
    <property type="component" value="Unassembled WGS sequence"/>
</dbReference>
<keyword evidence="3" id="KW-1185">Reference proteome</keyword>